<reference evidence="1 2" key="1">
    <citation type="submission" date="2016-01" db="EMBL/GenBank/DDBJ databases">
        <title>Draft Genome Sequences of Seven Thermophilic Sporeformers Isolated from Foods.</title>
        <authorList>
            <person name="Berendsen E.M."/>
            <person name="Wells-Bennik M.H."/>
            <person name="Krawcyk A.O."/>
            <person name="De Jong A."/>
            <person name="Holsappel S."/>
            <person name="Eijlander R.T."/>
            <person name="Kuipers O.P."/>
        </authorList>
    </citation>
    <scope>NUCLEOTIDE SEQUENCE [LARGE SCALE GENOMIC DNA]</scope>
    <source>
        <strain evidence="1 2">B4110</strain>
    </source>
</reference>
<name>A0A150MNT8_9BACL</name>
<organism evidence="1 2">
    <name type="scientific">Parageobacillus toebii</name>
    <dbReference type="NCBI Taxonomy" id="153151"/>
    <lineage>
        <taxon>Bacteria</taxon>
        <taxon>Bacillati</taxon>
        <taxon>Bacillota</taxon>
        <taxon>Bacilli</taxon>
        <taxon>Bacillales</taxon>
        <taxon>Anoxybacillaceae</taxon>
        <taxon>Parageobacillus</taxon>
    </lineage>
</organism>
<evidence type="ECO:0000313" key="2">
    <source>
        <dbReference type="Proteomes" id="UP000075324"/>
    </source>
</evidence>
<gene>
    <name evidence="1" type="ORF">B4110_1703</name>
</gene>
<proteinExistence type="predicted"/>
<accession>A0A150MNT8</accession>
<sequence>MSCNSRFWLQCRQFSYRFAGGVPSNVNDTIPLLFVDYAAGVLSERLLKSFFDELAVMASAFVLM</sequence>
<dbReference type="EMBL" id="LQYW01000128">
    <property type="protein sequence ID" value="KYD26123.1"/>
    <property type="molecule type" value="Genomic_DNA"/>
</dbReference>
<dbReference type="Proteomes" id="UP000075324">
    <property type="component" value="Unassembled WGS sequence"/>
</dbReference>
<dbReference type="AlphaFoldDB" id="A0A150MNT8"/>
<comment type="caution">
    <text evidence="1">The sequence shown here is derived from an EMBL/GenBank/DDBJ whole genome shotgun (WGS) entry which is preliminary data.</text>
</comment>
<evidence type="ECO:0000313" key="1">
    <source>
        <dbReference type="EMBL" id="KYD26123.1"/>
    </source>
</evidence>
<protein>
    <submittedName>
        <fullName evidence="1">Uncharacterized protein</fullName>
    </submittedName>
</protein>